<dbReference type="RefSeq" id="WP_057750582.1">
    <property type="nucleotide sequence ID" value="NZ_AZER01000016.1"/>
</dbReference>
<feature type="transmembrane region" description="Helical" evidence="1">
    <location>
        <begin position="20"/>
        <end position="37"/>
    </location>
</feature>
<keyword evidence="1" id="KW-1133">Transmembrane helix</keyword>
<dbReference type="OrthoDB" id="2241695at2"/>
<evidence type="ECO:0000256" key="1">
    <source>
        <dbReference type="SAM" id="Phobius"/>
    </source>
</evidence>
<sequence>MKEHRQTHKNSLHSFNGWKWAFIVLVVLLVLGTGVVLNRATAPQPLPETSRLAKTSDTSFSVVLNQDQVNALSSNYLSHFLKDQKIKYHFLVGNKYATLTGDTKFLGTKVRFAINFIPERTSNGNVLLTAKGLSVGRLNIPIKFVMGYIANNYNIPKWVSINPKKKTVLLDLNRYSQHRQLKYSAQEINMAKGQFRFLITVPSK</sequence>
<organism evidence="2 3">
    <name type="scientific">Limosilactobacillus frumenti DSM 13145</name>
    <dbReference type="NCBI Taxonomy" id="1423746"/>
    <lineage>
        <taxon>Bacteria</taxon>
        <taxon>Bacillati</taxon>
        <taxon>Bacillota</taxon>
        <taxon>Bacilli</taxon>
        <taxon>Lactobacillales</taxon>
        <taxon>Lactobacillaceae</taxon>
        <taxon>Limosilactobacillus</taxon>
    </lineage>
</organism>
<evidence type="ECO:0008006" key="4">
    <source>
        <dbReference type="Google" id="ProtNLM"/>
    </source>
</evidence>
<keyword evidence="1" id="KW-0472">Membrane</keyword>
<dbReference type="PATRIC" id="fig|1423746.3.peg.825"/>
<dbReference type="STRING" id="1423746.FD27_GL000817"/>
<protein>
    <recommendedName>
        <fullName evidence="4">Extracellular protein</fullName>
    </recommendedName>
</protein>
<accession>A0A0R1P3C4</accession>
<reference evidence="2 3" key="1">
    <citation type="journal article" date="2015" name="Genome Announc.">
        <title>Expanding the biotechnology potential of lactobacilli through comparative genomics of 213 strains and associated genera.</title>
        <authorList>
            <person name="Sun Z."/>
            <person name="Harris H.M."/>
            <person name="McCann A."/>
            <person name="Guo C."/>
            <person name="Argimon S."/>
            <person name="Zhang W."/>
            <person name="Yang X."/>
            <person name="Jeffery I.B."/>
            <person name="Cooney J.C."/>
            <person name="Kagawa T.F."/>
            <person name="Liu W."/>
            <person name="Song Y."/>
            <person name="Salvetti E."/>
            <person name="Wrobel A."/>
            <person name="Rasinkangas P."/>
            <person name="Parkhill J."/>
            <person name="Rea M.C."/>
            <person name="O'Sullivan O."/>
            <person name="Ritari J."/>
            <person name="Douillard F.P."/>
            <person name="Paul Ross R."/>
            <person name="Yang R."/>
            <person name="Briner A.E."/>
            <person name="Felis G.E."/>
            <person name="de Vos W.M."/>
            <person name="Barrangou R."/>
            <person name="Klaenhammer T.R."/>
            <person name="Caufield P.W."/>
            <person name="Cui Y."/>
            <person name="Zhang H."/>
            <person name="O'Toole P.W."/>
        </authorList>
    </citation>
    <scope>NUCLEOTIDE SEQUENCE [LARGE SCALE GENOMIC DNA]</scope>
    <source>
        <strain evidence="2 3">DSM 13145</strain>
    </source>
</reference>
<proteinExistence type="predicted"/>
<comment type="caution">
    <text evidence="2">The sequence shown here is derived from an EMBL/GenBank/DDBJ whole genome shotgun (WGS) entry which is preliminary data.</text>
</comment>
<dbReference type="EMBL" id="AZER01000016">
    <property type="protein sequence ID" value="KRL27070.1"/>
    <property type="molecule type" value="Genomic_DNA"/>
</dbReference>
<dbReference type="InterPro" id="IPR018672">
    <property type="entry name" value="DUF2140"/>
</dbReference>
<evidence type="ECO:0000313" key="2">
    <source>
        <dbReference type="EMBL" id="KRL27070.1"/>
    </source>
</evidence>
<dbReference type="Proteomes" id="UP000051445">
    <property type="component" value="Unassembled WGS sequence"/>
</dbReference>
<dbReference type="Pfam" id="PF09911">
    <property type="entry name" value="DUF2140"/>
    <property type="match status" value="1"/>
</dbReference>
<keyword evidence="1" id="KW-0812">Transmembrane</keyword>
<evidence type="ECO:0000313" key="3">
    <source>
        <dbReference type="Proteomes" id="UP000051445"/>
    </source>
</evidence>
<gene>
    <name evidence="2" type="ORF">FD27_GL000817</name>
</gene>
<dbReference type="AlphaFoldDB" id="A0A0R1P3C4"/>
<keyword evidence="3" id="KW-1185">Reference proteome</keyword>
<name>A0A0R1P3C4_9LACO</name>